<dbReference type="SUPFAM" id="SSF54001">
    <property type="entry name" value="Cysteine proteinases"/>
    <property type="match status" value="1"/>
</dbReference>
<dbReference type="SMART" id="SM00460">
    <property type="entry name" value="TGc"/>
    <property type="match status" value="1"/>
</dbReference>
<keyword evidence="5" id="KW-1185">Reference proteome</keyword>
<protein>
    <submittedName>
        <fullName evidence="4">Transglutaminase domain-containing protein</fullName>
    </submittedName>
</protein>
<dbReference type="RefSeq" id="WP_013492338.1">
    <property type="nucleotide sequence ID" value="NC_014830.1"/>
</dbReference>
<feature type="transmembrane region" description="Helical" evidence="2">
    <location>
        <begin position="221"/>
        <end position="239"/>
    </location>
</feature>
<keyword evidence="2" id="KW-0812">Transmembrane</keyword>
<dbReference type="Pfam" id="PF11992">
    <property type="entry name" value="TgpA_N"/>
    <property type="match status" value="1"/>
</dbReference>
<dbReference type="AlphaFoldDB" id="E6S8A1"/>
<dbReference type="OrthoDB" id="9804023at2"/>
<dbReference type="eggNOG" id="COG1305">
    <property type="taxonomic scope" value="Bacteria"/>
</dbReference>
<evidence type="ECO:0000313" key="4">
    <source>
        <dbReference type="EMBL" id="ADU48022.1"/>
    </source>
</evidence>
<dbReference type="Proteomes" id="UP000008914">
    <property type="component" value="Chromosome"/>
</dbReference>
<dbReference type="InterPro" id="IPR038765">
    <property type="entry name" value="Papain-like_cys_pep_sf"/>
</dbReference>
<feature type="domain" description="Transglutaminase-like" evidence="3">
    <location>
        <begin position="474"/>
        <end position="543"/>
    </location>
</feature>
<feature type="transmembrane region" description="Helical" evidence="2">
    <location>
        <begin position="118"/>
        <end position="137"/>
    </location>
</feature>
<dbReference type="KEGG" id="ica:Intca_1507"/>
<accession>E6S8A1</accession>
<evidence type="ECO:0000259" key="3">
    <source>
        <dbReference type="SMART" id="SM00460"/>
    </source>
</evidence>
<dbReference type="InterPro" id="IPR052901">
    <property type="entry name" value="Bact_TGase-like"/>
</dbReference>
<name>E6S8A1_INTC7</name>
<dbReference type="STRING" id="710696.Intca_1507"/>
<dbReference type="PANTHER" id="PTHR42736:SF1">
    <property type="entry name" value="PROTEIN-GLUTAMINE GAMMA-GLUTAMYLTRANSFERASE"/>
    <property type="match status" value="1"/>
</dbReference>
<dbReference type="Pfam" id="PF01841">
    <property type="entry name" value="Transglut_core"/>
    <property type="match status" value="1"/>
</dbReference>
<dbReference type="InterPro" id="IPR002931">
    <property type="entry name" value="Transglutaminase-like"/>
</dbReference>
<dbReference type="PANTHER" id="PTHR42736">
    <property type="entry name" value="PROTEIN-GLUTAMINE GAMMA-GLUTAMYLTRANSFERASE"/>
    <property type="match status" value="1"/>
</dbReference>
<dbReference type="Gene3D" id="3.10.620.30">
    <property type="match status" value="1"/>
</dbReference>
<proteinExistence type="predicted"/>
<sequence>MTRRRWRITVLAALATLAAVYPITSLFVSGAWLQDAMLAIALTAAVGLLLRGLTPSRLLTVLVQLVLVLYVVLARFTRETFWWGLPTPETVQRLNSLGLEALDTVQRNSAPAPLTEGVTVYLVGAVALIAVLVDAMAATWRAPAAAGLPLLTAYLITAANGDSTSAVRYFVVPVVLWLVMLHTTARANFVRWSTTSATDVSGPTSDDASALRALTGGAARLGALALLAALVLPSVIYHFPPRYLTDGLGRSTGSGGVGTVGFNDTIDLRNKLVSSDQTPILRYTTTGTANLPLRVLATSYYSNGEWRVAGRAGQGPDRPVPLPPQSDRREYIMTVSSNVLKAPRLAAPYPVVTPTIEGTPFTIDPVTRDIRVERTVDTYQVTYADVNPAPSKLREAGAPSSPDILEDDLAVPEVAADLLRDWSDEVTRGADNDYDKAVAIQAHLRDATRYTYSLDLGTPPRDEDGRRLDPITAFHQTRLGYCTQFATAMIMMARAQGIPARMAIGFIPGTREGSSNVVKASDAHAWPELYFQGSGWLRFEPTPSRNGPPGYSLAGVDPPNPGETTDSTQSTNTAGPTTQRRPIDEGQELGSATRTSWWQEWLTGTNLVILISVAVVALATFLMPLTAWLARSLRRRRAATRQDLVEIEWASLTSHFGDLGLTAPPGATLRTARERYIADGHLAGEHATAMRRVTSTLERARYDRPERTTSAQTEELQRDIRSIRRQVSQTRAWTTRLKSFLWPTEAVSFWRGLRGRARGKRQPGARS</sequence>
<feature type="transmembrane region" description="Helical" evidence="2">
    <location>
        <begin position="57"/>
        <end position="76"/>
    </location>
</feature>
<feature type="compositionally biased region" description="Polar residues" evidence="1">
    <location>
        <begin position="562"/>
        <end position="580"/>
    </location>
</feature>
<feature type="region of interest" description="Disordered" evidence="1">
    <location>
        <begin position="541"/>
        <end position="589"/>
    </location>
</feature>
<evidence type="ECO:0000256" key="1">
    <source>
        <dbReference type="SAM" id="MobiDB-lite"/>
    </source>
</evidence>
<feature type="transmembrane region" description="Helical" evidence="2">
    <location>
        <begin position="167"/>
        <end position="185"/>
    </location>
</feature>
<feature type="transmembrane region" description="Helical" evidence="2">
    <location>
        <begin position="607"/>
        <end position="630"/>
    </location>
</feature>
<reference evidence="4 5" key="1">
    <citation type="journal article" date="2010" name="Stand. Genomic Sci.">
        <title>Complete genome sequence of Intrasporangium calvum type strain (7 KIP).</title>
        <authorList>
            <person name="Del Rio T.G."/>
            <person name="Chertkov O."/>
            <person name="Yasawong M."/>
            <person name="Lucas S."/>
            <person name="Deshpande S."/>
            <person name="Cheng J.F."/>
            <person name="Detter C."/>
            <person name="Tapia R."/>
            <person name="Han C."/>
            <person name="Goodwin L."/>
            <person name="Pitluck S."/>
            <person name="Liolios K."/>
            <person name="Ivanova N."/>
            <person name="Mavromatis K."/>
            <person name="Pati A."/>
            <person name="Chen A."/>
            <person name="Palaniappan K."/>
            <person name="Land M."/>
            <person name="Hauser L."/>
            <person name="Chang Y.J."/>
            <person name="Jeffries C.D."/>
            <person name="Rohde M."/>
            <person name="Pukall R."/>
            <person name="Sikorski J."/>
            <person name="Goker M."/>
            <person name="Woyke T."/>
            <person name="Bristow J."/>
            <person name="Eisen J.A."/>
            <person name="Markowitz V."/>
            <person name="Hugenholtz P."/>
            <person name="Kyrpides N.C."/>
            <person name="Klenk H.P."/>
            <person name="Lapidus A."/>
        </authorList>
    </citation>
    <scope>NUCLEOTIDE SEQUENCE [LARGE SCALE GENOMIC DNA]</scope>
    <source>
        <strain evidence="5">ATCC 23552 / DSM 43043 / JCM 3097 / NBRC 12989 / 7 KIP</strain>
    </source>
</reference>
<dbReference type="HOGENOM" id="CLU_008359_0_0_11"/>
<keyword evidence="2" id="KW-0472">Membrane</keyword>
<gene>
    <name evidence="4" type="ordered locus">Intca_1507</name>
</gene>
<keyword evidence="2" id="KW-1133">Transmembrane helix</keyword>
<evidence type="ECO:0000256" key="2">
    <source>
        <dbReference type="SAM" id="Phobius"/>
    </source>
</evidence>
<dbReference type="InterPro" id="IPR021878">
    <property type="entry name" value="TgpA_N"/>
</dbReference>
<organism evidence="4 5">
    <name type="scientific">Intrasporangium calvum (strain ATCC 23552 / DSM 43043 / JCM 3097 / NBRC 12989 / NCIMB 10167 / NRRL B-3866 / 7 KIP)</name>
    <dbReference type="NCBI Taxonomy" id="710696"/>
    <lineage>
        <taxon>Bacteria</taxon>
        <taxon>Bacillati</taxon>
        <taxon>Actinomycetota</taxon>
        <taxon>Actinomycetes</taxon>
        <taxon>Micrococcales</taxon>
        <taxon>Intrasporangiaceae</taxon>
        <taxon>Intrasporangium</taxon>
    </lineage>
</organism>
<dbReference type="EMBL" id="CP002343">
    <property type="protein sequence ID" value="ADU48022.1"/>
    <property type="molecule type" value="Genomic_DNA"/>
</dbReference>
<evidence type="ECO:0000313" key="5">
    <source>
        <dbReference type="Proteomes" id="UP000008914"/>
    </source>
</evidence>
<feature type="transmembrane region" description="Helical" evidence="2">
    <location>
        <begin position="144"/>
        <end position="161"/>
    </location>
</feature>
<feature type="transmembrane region" description="Helical" evidence="2">
    <location>
        <begin position="32"/>
        <end position="50"/>
    </location>
</feature>